<evidence type="ECO:0000313" key="3">
    <source>
        <dbReference type="Proteomes" id="UP000216215"/>
    </source>
</evidence>
<dbReference type="InterPro" id="IPR003615">
    <property type="entry name" value="HNH_nuc"/>
</dbReference>
<dbReference type="GO" id="GO:0008270">
    <property type="term" value="F:zinc ion binding"/>
    <property type="evidence" value="ECO:0007669"/>
    <property type="project" value="InterPro"/>
</dbReference>
<proteinExistence type="predicted"/>
<organism evidence="2 3">
    <name type="scientific">Mesorhizobium mediterraneum</name>
    <dbReference type="NCBI Taxonomy" id="43617"/>
    <lineage>
        <taxon>Bacteria</taxon>
        <taxon>Pseudomonadati</taxon>
        <taxon>Pseudomonadota</taxon>
        <taxon>Alphaproteobacteria</taxon>
        <taxon>Hyphomicrobiales</taxon>
        <taxon>Phyllobacteriaceae</taxon>
        <taxon>Mesorhizobium</taxon>
    </lineage>
</organism>
<protein>
    <recommendedName>
        <fullName evidence="1">HNH domain-containing protein</fullName>
    </recommendedName>
</protein>
<accession>A0AB36R1G7</accession>
<sequence length="199" mass="22983">MAVDVFELAKINQVAHRYMNQTLTQIENSIRSDFVYFRWAVPKDRIVVFRESLPIPPNIFEPGRQRMVTSYNLSEEQFRAITKLGADASGREGERSEEEGARRLRLHWAIERKPQLVAAFKASLTSFACTVCGFDFERTYKERGIGFIECHHTKPVAEIRPGEKTRLSDLRAVCSNCHQMLHRKPMLTVEELRDVVEGK</sequence>
<dbReference type="CDD" id="cd00085">
    <property type="entry name" value="HNHc"/>
    <property type="match status" value="1"/>
</dbReference>
<dbReference type="EMBL" id="NPKI01000044">
    <property type="protein sequence ID" value="PAP98597.1"/>
    <property type="molecule type" value="Genomic_DNA"/>
</dbReference>
<feature type="domain" description="HNH" evidence="1">
    <location>
        <begin position="129"/>
        <end position="183"/>
    </location>
</feature>
<evidence type="ECO:0000313" key="2">
    <source>
        <dbReference type="EMBL" id="PAP98597.1"/>
    </source>
</evidence>
<dbReference type="Pfam" id="PF01844">
    <property type="entry name" value="HNH"/>
    <property type="match status" value="1"/>
</dbReference>
<evidence type="ECO:0000259" key="1">
    <source>
        <dbReference type="Pfam" id="PF01844"/>
    </source>
</evidence>
<dbReference type="GO" id="GO:0004519">
    <property type="term" value="F:endonuclease activity"/>
    <property type="evidence" value="ECO:0007669"/>
    <property type="project" value="InterPro"/>
</dbReference>
<dbReference type="AlphaFoldDB" id="A0AB36R1G7"/>
<dbReference type="InterPro" id="IPR002711">
    <property type="entry name" value="HNH"/>
</dbReference>
<dbReference type="Proteomes" id="UP000216215">
    <property type="component" value="Unassembled WGS sequence"/>
</dbReference>
<keyword evidence="3" id="KW-1185">Reference proteome</keyword>
<name>A0AB36R1G7_9HYPH</name>
<dbReference type="GO" id="GO:0003676">
    <property type="term" value="F:nucleic acid binding"/>
    <property type="evidence" value="ECO:0007669"/>
    <property type="project" value="InterPro"/>
</dbReference>
<gene>
    <name evidence="2" type="ORF">CIT25_30220</name>
</gene>
<comment type="caution">
    <text evidence="2">The sequence shown here is derived from an EMBL/GenBank/DDBJ whole genome shotgun (WGS) entry which is preliminary data.</text>
</comment>
<reference evidence="3" key="1">
    <citation type="submission" date="2017-08" db="EMBL/GenBank/DDBJ databases">
        <title>Mesorhizobium wenxinae sp. nov., a novel rhizobial species isolated from root nodules of chickpea (Cicer arietinum L.).</title>
        <authorList>
            <person name="Zhang J."/>
        </authorList>
    </citation>
    <scope>NUCLEOTIDE SEQUENCE [LARGE SCALE GENOMIC DNA]</scope>
    <source>
        <strain evidence="3">USDA 3392</strain>
    </source>
</reference>